<sequence length="263" mass="26880">MKAARLVVLGIALVAGLGAAMLAGGGGDAPPAPVADATPLNTVDVLVAAADIPLGSVVKTEDVRWQAWPQEAANAQFLQKPTTPQAIETTTGSIARSPFVAGEPIRADKLIKGNGSGYMAAILPAGMRAISIEISPETGAGGFILPNDRVDVILTRRQQGANGRDETYSETIGANVRVLAIDQAVEDKDGQRVVVGKTATLELSPVQTEQLALSRQLGTLSLALRSLADSGPSPSDGAASDLNKRGGGLTIVRFGVASQGGAR</sequence>
<evidence type="ECO:0000256" key="1">
    <source>
        <dbReference type="SAM" id="SignalP"/>
    </source>
</evidence>
<protein>
    <submittedName>
        <fullName evidence="3 4">Pilus assembly protein CpaB</fullName>
    </submittedName>
</protein>
<organism evidence="3 6">
    <name type="scientific">Methylopila capsulata</name>
    <dbReference type="NCBI Taxonomy" id="61654"/>
    <lineage>
        <taxon>Bacteria</taxon>
        <taxon>Pseudomonadati</taxon>
        <taxon>Pseudomonadota</taxon>
        <taxon>Alphaproteobacteria</taxon>
        <taxon>Hyphomicrobiales</taxon>
        <taxon>Methylopilaceae</taxon>
        <taxon>Methylopila</taxon>
    </lineage>
</organism>
<reference evidence="3" key="1">
    <citation type="journal article" date="2014" name="Int. J. Syst. Evol. Microbiol.">
        <title>Complete genome sequence of Corynebacterium casei LMG S-19264T (=DSM 44701T), isolated from a smear-ripened cheese.</title>
        <authorList>
            <consortium name="US DOE Joint Genome Institute (JGI-PGF)"/>
            <person name="Walter F."/>
            <person name="Albersmeier A."/>
            <person name="Kalinowski J."/>
            <person name="Ruckert C."/>
        </authorList>
    </citation>
    <scope>NUCLEOTIDE SEQUENCE</scope>
    <source>
        <strain evidence="3">VKM B-1606</strain>
    </source>
</reference>
<keyword evidence="5" id="KW-1185">Reference proteome</keyword>
<comment type="caution">
    <text evidence="3">The sequence shown here is derived from an EMBL/GenBank/DDBJ whole genome shotgun (WGS) entry which is preliminary data.</text>
</comment>
<dbReference type="EMBL" id="JAFBCY010000002">
    <property type="protein sequence ID" value="MBM7851753.1"/>
    <property type="molecule type" value="Genomic_DNA"/>
</dbReference>
<dbReference type="Pfam" id="PF08666">
    <property type="entry name" value="SAF"/>
    <property type="match status" value="1"/>
</dbReference>
<feature type="domain" description="SAF" evidence="2">
    <location>
        <begin position="43"/>
        <end position="111"/>
    </location>
</feature>
<dbReference type="CDD" id="cd11614">
    <property type="entry name" value="SAF_CpaB_FlgA_like"/>
    <property type="match status" value="1"/>
</dbReference>
<dbReference type="AlphaFoldDB" id="A0A9W6ISL1"/>
<reference evidence="3" key="3">
    <citation type="submission" date="2023-01" db="EMBL/GenBank/DDBJ databases">
        <authorList>
            <person name="Sun Q."/>
            <person name="Evtushenko L."/>
        </authorList>
    </citation>
    <scope>NUCLEOTIDE SEQUENCE</scope>
    <source>
        <strain evidence="3">VKM B-1606</strain>
    </source>
</reference>
<evidence type="ECO:0000313" key="5">
    <source>
        <dbReference type="Proteomes" id="UP000758856"/>
    </source>
</evidence>
<dbReference type="InterPro" id="IPR017592">
    <property type="entry name" value="Pilus_assmbl_Flp-typ_CpaB"/>
</dbReference>
<name>A0A9W6ISL1_9HYPH</name>
<dbReference type="InterPro" id="IPR013974">
    <property type="entry name" value="SAF"/>
</dbReference>
<dbReference type="SMART" id="SM00858">
    <property type="entry name" value="SAF"/>
    <property type="match status" value="1"/>
</dbReference>
<dbReference type="Pfam" id="PF16976">
    <property type="entry name" value="RcpC"/>
    <property type="match status" value="1"/>
</dbReference>
<feature type="chain" id="PRO_5040783914" evidence="1">
    <location>
        <begin position="20"/>
        <end position="263"/>
    </location>
</feature>
<dbReference type="RefSeq" id="WP_204950151.1">
    <property type="nucleotide sequence ID" value="NZ_BSFF01000001.1"/>
</dbReference>
<dbReference type="EMBL" id="BSFF01000001">
    <property type="protein sequence ID" value="GLK54814.1"/>
    <property type="molecule type" value="Genomic_DNA"/>
</dbReference>
<reference evidence="4 5" key="2">
    <citation type="submission" date="2021-01" db="EMBL/GenBank/DDBJ databases">
        <title>Genomic Encyclopedia of Type Strains, Phase IV (KMG-IV): sequencing the most valuable type-strain genomes for metagenomic binning, comparative biology and taxonomic classification.</title>
        <authorList>
            <person name="Goeker M."/>
        </authorList>
    </citation>
    <scope>NUCLEOTIDE SEQUENCE [LARGE SCALE GENOMIC DNA]</scope>
    <source>
        <strain evidence="4 5">DSM 6130</strain>
    </source>
</reference>
<dbReference type="NCBIfam" id="TIGR03177">
    <property type="entry name" value="pilus_cpaB"/>
    <property type="match status" value="1"/>
</dbReference>
<feature type="signal peptide" evidence="1">
    <location>
        <begin position="1"/>
        <end position="19"/>
    </location>
</feature>
<proteinExistence type="predicted"/>
<accession>A0A9W6ISL1</accession>
<gene>
    <name evidence="3" type="primary">ctpC</name>
    <name evidence="3" type="ORF">GCM10008170_08330</name>
    <name evidence="4" type="ORF">JOD31_001978</name>
</gene>
<evidence type="ECO:0000313" key="6">
    <source>
        <dbReference type="Proteomes" id="UP001143400"/>
    </source>
</evidence>
<dbReference type="Proteomes" id="UP001143400">
    <property type="component" value="Unassembled WGS sequence"/>
</dbReference>
<evidence type="ECO:0000259" key="2">
    <source>
        <dbReference type="SMART" id="SM00858"/>
    </source>
</evidence>
<dbReference type="Proteomes" id="UP000758856">
    <property type="component" value="Unassembled WGS sequence"/>
</dbReference>
<evidence type="ECO:0000313" key="3">
    <source>
        <dbReference type="EMBL" id="GLK54814.1"/>
    </source>
</evidence>
<keyword evidence="1" id="KW-0732">Signal</keyword>
<dbReference type="InterPro" id="IPR031571">
    <property type="entry name" value="RcpC_dom"/>
</dbReference>
<evidence type="ECO:0000313" key="4">
    <source>
        <dbReference type="EMBL" id="MBM7851753.1"/>
    </source>
</evidence>